<organism evidence="1 2">
    <name type="scientific">Armillaria novae-zelandiae</name>
    <dbReference type="NCBI Taxonomy" id="153914"/>
    <lineage>
        <taxon>Eukaryota</taxon>
        <taxon>Fungi</taxon>
        <taxon>Dikarya</taxon>
        <taxon>Basidiomycota</taxon>
        <taxon>Agaricomycotina</taxon>
        <taxon>Agaricomycetes</taxon>
        <taxon>Agaricomycetidae</taxon>
        <taxon>Agaricales</taxon>
        <taxon>Marasmiineae</taxon>
        <taxon>Physalacriaceae</taxon>
        <taxon>Armillaria</taxon>
    </lineage>
</organism>
<reference evidence="1" key="1">
    <citation type="submission" date="2023-06" db="EMBL/GenBank/DDBJ databases">
        <authorList>
            <consortium name="Lawrence Berkeley National Laboratory"/>
            <person name="Ahrendt S."/>
            <person name="Sahu N."/>
            <person name="Indic B."/>
            <person name="Wong-Bajracharya J."/>
            <person name="Merenyi Z."/>
            <person name="Ke H.-M."/>
            <person name="Monk M."/>
            <person name="Kocsube S."/>
            <person name="Drula E."/>
            <person name="Lipzen A."/>
            <person name="Balint B."/>
            <person name="Henrissat B."/>
            <person name="Andreopoulos B."/>
            <person name="Martin F.M."/>
            <person name="Harder C.B."/>
            <person name="Rigling D."/>
            <person name="Ford K.L."/>
            <person name="Foster G.D."/>
            <person name="Pangilinan J."/>
            <person name="Papanicolaou A."/>
            <person name="Barry K."/>
            <person name="LaButti K."/>
            <person name="Viragh M."/>
            <person name="Koriabine M."/>
            <person name="Yan M."/>
            <person name="Riley R."/>
            <person name="Champramary S."/>
            <person name="Plett K.L."/>
            <person name="Tsai I.J."/>
            <person name="Slot J."/>
            <person name="Sipos G."/>
            <person name="Plett J."/>
            <person name="Nagy L.G."/>
            <person name="Grigoriev I.V."/>
        </authorList>
    </citation>
    <scope>NUCLEOTIDE SEQUENCE</scope>
    <source>
        <strain evidence="1">ICMP 16352</strain>
    </source>
</reference>
<proteinExistence type="predicted"/>
<sequence>MHRLLPHSFDPDHCHSLNVADEVLACIYIVSLLTKDPADGTFLSVTHGKSLCYASVPARRAFCSSGYTLDIGSVASIVVRIEQIKGFASCSFENRFITCLTRALLVITLCRVERTSMGSNGTSDDQCLSPLDVDGVSAPYQNGFIPLTNRRSESFSFTVVSMMNHMSGSPSLSGDLLTANGRPVRLLYEIVLLNHARSFSPTIRCSSFRHLSCETLDLRRRLT</sequence>
<keyword evidence="2" id="KW-1185">Reference proteome</keyword>
<accession>A0AA39P6C2</accession>
<dbReference type="EMBL" id="JAUEPR010000014">
    <property type="protein sequence ID" value="KAK0478397.1"/>
    <property type="molecule type" value="Genomic_DNA"/>
</dbReference>
<name>A0AA39P6C2_9AGAR</name>
<dbReference type="AlphaFoldDB" id="A0AA39P6C2"/>
<evidence type="ECO:0000313" key="1">
    <source>
        <dbReference type="EMBL" id="KAK0478397.1"/>
    </source>
</evidence>
<evidence type="ECO:0000313" key="2">
    <source>
        <dbReference type="Proteomes" id="UP001175227"/>
    </source>
</evidence>
<protein>
    <submittedName>
        <fullName evidence="1">Uncharacterized protein</fullName>
    </submittedName>
</protein>
<comment type="caution">
    <text evidence="1">The sequence shown here is derived from an EMBL/GenBank/DDBJ whole genome shotgun (WGS) entry which is preliminary data.</text>
</comment>
<gene>
    <name evidence="1" type="ORF">IW261DRAFT_227729</name>
</gene>
<dbReference type="Proteomes" id="UP001175227">
    <property type="component" value="Unassembled WGS sequence"/>
</dbReference>